<dbReference type="SMART" id="SM00091">
    <property type="entry name" value="PAS"/>
    <property type="match status" value="1"/>
</dbReference>
<name>A0A0B5B6V0_9BACT</name>
<dbReference type="PROSITE" id="PS50109">
    <property type="entry name" value="HIS_KIN"/>
    <property type="match status" value="1"/>
</dbReference>
<dbReference type="NCBIfam" id="TIGR00229">
    <property type="entry name" value="sensory_box"/>
    <property type="match status" value="1"/>
</dbReference>
<dbReference type="KEGG" id="gpi:GPICK_01780"/>
<evidence type="ECO:0000259" key="8">
    <source>
        <dbReference type="PROSITE" id="PS50112"/>
    </source>
</evidence>
<keyword evidence="5" id="KW-0418">Kinase</keyword>
<dbReference type="EC" id="2.7.13.3" evidence="2"/>
<dbReference type="InterPro" id="IPR003594">
    <property type="entry name" value="HATPase_dom"/>
</dbReference>
<dbReference type="Pfam" id="PF02518">
    <property type="entry name" value="HATPase_c"/>
    <property type="match status" value="1"/>
</dbReference>
<organism evidence="10 11">
    <name type="scientific">Geobacter pickeringii</name>
    <dbReference type="NCBI Taxonomy" id="345632"/>
    <lineage>
        <taxon>Bacteria</taxon>
        <taxon>Pseudomonadati</taxon>
        <taxon>Thermodesulfobacteriota</taxon>
        <taxon>Desulfuromonadia</taxon>
        <taxon>Geobacterales</taxon>
        <taxon>Geobacteraceae</taxon>
        <taxon>Geobacter</taxon>
    </lineage>
</organism>
<dbReference type="CDD" id="cd00082">
    <property type="entry name" value="HisKA"/>
    <property type="match status" value="1"/>
</dbReference>
<dbReference type="Proteomes" id="UP000057609">
    <property type="component" value="Chromosome"/>
</dbReference>
<dbReference type="SUPFAM" id="SSF55874">
    <property type="entry name" value="ATPase domain of HSP90 chaperone/DNA topoisomerase II/histidine kinase"/>
    <property type="match status" value="1"/>
</dbReference>
<dbReference type="Gene3D" id="3.30.565.10">
    <property type="entry name" value="Histidine kinase-like ATPase, C-terminal domain"/>
    <property type="match status" value="1"/>
</dbReference>
<dbReference type="InterPro" id="IPR001610">
    <property type="entry name" value="PAC"/>
</dbReference>
<dbReference type="Gene3D" id="2.10.70.100">
    <property type="match status" value="1"/>
</dbReference>
<dbReference type="GO" id="GO:0000155">
    <property type="term" value="F:phosphorelay sensor kinase activity"/>
    <property type="evidence" value="ECO:0007669"/>
    <property type="project" value="InterPro"/>
</dbReference>
<dbReference type="InterPro" id="IPR000700">
    <property type="entry name" value="PAS-assoc_C"/>
</dbReference>
<comment type="catalytic activity">
    <reaction evidence="1">
        <text>ATP + protein L-histidine = ADP + protein N-phospho-L-histidine.</text>
        <dbReference type="EC" id="2.7.13.3"/>
    </reaction>
</comment>
<dbReference type="RefSeq" id="WP_039740008.1">
    <property type="nucleotide sequence ID" value="NZ_CP009788.1"/>
</dbReference>
<protein>
    <recommendedName>
        <fullName evidence="2">histidine kinase</fullName>
        <ecNumber evidence="2">2.7.13.3</ecNumber>
    </recommendedName>
</protein>
<dbReference type="AlphaFoldDB" id="A0A0B5B6V0"/>
<dbReference type="InterPro" id="IPR035965">
    <property type="entry name" value="PAS-like_dom_sf"/>
</dbReference>
<dbReference type="InterPro" id="IPR007892">
    <property type="entry name" value="CHASE4"/>
</dbReference>
<keyword evidence="3" id="KW-0597">Phosphoprotein</keyword>
<dbReference type="PANTHER" id="PTHR43304">
    <property type="entry name" value="PHYTOCHROME-LIKE PROTEIN CPH1"/>
    <property type="match status" value="1"/>
</dbReference>
<dbReference type="InterPro" id="IPR004358">
    <property type="entry name" value="Sig_transdc_His_kin-like_C"/>
</dbReference>
<dbReference type="Pfam" id="PF08447">
    <property type="entry name" value="PAS_3"/>
    <property type="match status" value="1"/>
</dbReference>
<dbReference type="InterPro" id="IPR003661">
    <property type="entry name" value="HisK_dim/P_dom"/>
</dbReference>
<dbReference type="SUPFAM" id="SSF55785">
    <property type="entry name" value="PYP-like sensor domain (PAS domain)"/>
    <property type="match status" value="1"/>
</dbReference>
<sequence>MNRLVGILAAALVIGLVCLLYDDFDYLDALQKERTAEKETLFDQVVAMKSDPVRHLVMDYSFWDDMVKFVAAPDPAWARGNIDSSFASYRYSALWIYRPDGALAYSVHREGTRIEHGAPSPIPSAWIAPLLGGKEEFPHFFIATPRGVMELTGAAIHSPRDGDRHGRPHGFLMAGVLWDDASVAELARLTRSTLVLRPAGTPETEPDSDPRRGVIVFSRPLAGLDGKPVSTVVVRMDAPDIRQLVREMDDNALIGTALVAVLAVLVVFVLLSRQRLKNANINLDAAQQTAQMGSWQREFESGVTSWSDNLYRIFGLPPGETVPGLETFYALVHPDDLPRVREAIERSVREKSGYEIEFRLIRPDGAVRIFRSRGESYLLAGGRTRVVGSTQDITERSLIERRLAALVRQKDAFITRLGHDMKTPLTPLMILLPLIRERVADGELARMADICHTSASHIEGLAAKALKLARLAAPVAPKDLKEIPLAAAVDDALRRHAEMAAQKRLRCENGVDPALAVPGVPAQIEELFLNLLSNAASYSPEGSLIRVTAEEDGDGVTVAVRDDGIGLEPEQLDLIFDEFYRGDEARHELGRPGLGLAICRRIVLNHQGNIWAESAGRGEGTTIRFTLPRTDIATNITSE</sequence>
<dbReference type="FunFam" id="3.30.565.10:FF:000006">
    <property type="entry name" value="Sensor histidine kinase WalK"/>
    <property type="match status" value="1"/>
</dbReference>
<evidence type="ECO:0000256" key="1">
    <source>
        <dbReference type="ARBA" id="ARBA00000085"/>
    </source>
</evidence>
<dbReference type="InterPro" id="IPR000014">
    <property type="entry name" value="PAS"/>
</dbReference>
<dbReference type="InterPro" id="IPR052162">
    <property type="entry name" value="Sensor_kinase/Photoreceptor"/>
</dbReference>
<dbReference type="SMART" id="SM00388">
    <property type="entry name" value="HisKA"/>
    <property type="match status" value="1"/>
</dbReference>
<keyword evidence="4" id="KW-0808">Transferase</keyword>
<evidence type="ECO:0000256" key="6">
    <source>
        <dbReference type="SAM" id="Phobius"/>
    </source>
</evidence>
<proteinExistence type="predicted"/>
<dbReference type="EMBL" id="CP009788">
    <property type="protein sequence ID" value="AJE02272.1"/>
    <property type="molecule type" value="Genomic_DNA"/>
</dbReference>
<evidence type="ECO:0000259" key="7">
    <source>
        <dbReference type="PROSITE" id="PS50109"/>
    </source>
</evidence>
<dbReference type="Gene3D" id="1.10.287.130">
    <property type="match status" value="1"/>
</dbReference>
<dbReference type="Gene3D" id="3.30.450.20">
    <property type="entry name" value="PAS domain"/>
    <property type="match status" value="1"/>
</dbReference>
<dbReference type="InterPro" id="IPR005467">
    <property type="entry name" value="His_kinase_dom"/>
</dbReference>
<dbReference type="SMART" id="SM00086">
    <property type="entry name" value="PAC"/>
    <property type="match status" value="1"/>
</dbReference>
<evidence type="ECO:0000256" key="5">
    <source>
        <dbReference type="ARBA" id="ARBA00022777"/>
    </source>
</evidence>
<feature type="domain" description="Histidine kinase" evidence="7">
    <location>
        <begin position="416"/>
        <end position="631"/>
    </location>
</feature>
<dbReference type="PRINTS" id="PR00344">
    <property type="entry name" value="BCTRLSENSOR"/>
</dbReference>
<dbReference type="PROSITE" id="PS50113">
    <property type="entry name" value="PAC"/>
    <property type="match status" value="1"/>
</dbReference>
<dbReference type="PROSITE" id="PS50112">
    <property type="entry name" value="PAS"/>
    <property type="match status" value="1"/>
</dbReference>
<evidence type="ECO:0000313" key="10">
    <source>
        <dbReference type="EMBL" id="AJE02272.1"/>
    </source>
</evidence>
<dbReference type="Pfam" id="PF05228">
    <property type="entry name" value="CHASE4"/>
    <property type="match status" value="1"/>
</dbReference>
<evidence type="ECO:0000313" key="11">
    <source>
        <dbReference type="Proteomes" id="UP000057609"/>
    </source>
</evidence>
<dbReference type="STRING" id="345632.GPICK_01780"/>
<reference evidence="10 11" key="1">
    <citation type="journal article" date="2015" name="Genome Announc.">
        <title>Complete Genome of Geobacter pickeringii G13T, a Metal-Reducing Isolate from Sedimentary Kaolin Deposits.</title>
        <authorList>
            <person name="Badalamenti J.P."/>
            <person name="Bond D.R."/>
        </authorList>
    </citation>
    <scope>NUCLEOTIDE SEQUENCE [LARGE SCALE GENOMIC DNA]</scope>
    <source>
        <strain evidence="10 11">G13</strain>
    </source>
</reference>
<dbReference type="PANTHER" id="PTHR43304:SF1">
    <property type="entry name" value="PAC DOMAIN-CONTAINING PROTEIN"/>
    <property type="match status" value="1"/>
</dbReference>
<dbReference type="CDD" id="cd00130">
    <property type="entry name" value="PAS"/>
    <property type="match status" value="1"/>
</dbReference>
<dbReference type="InterPro" id="IPR036890">
    <property type="entry name" value="HATPase_C_sf"/>
</dbReference>
<dbReference type="HOGENOM" id="CLU_428118_0_0_7"/>
<feature type="domain" description="PAC" evidence="9">
    <location>
        <begin position="354"/>
        <end position="405"/>
    </location>
</feature>
<evidence type="ECO:0000259" key="9">
    <source>
        <dbReference type="PROSITE" id="PS50113"/>
    </source>
</evidence>
<dbReference type="SUPFAM" id="SSF47384">
    <property type="entry name" value="Homodimeric domain of signal transducing histidine kinase"/>
    <property type="match status" value="1"/>
</dbReference>
<feature type="transmembrane region" description="Helical" evidence="6">
    <location>
        <begin position="252"/>
        <end position="271"/>
    </location>
</feature>
<gene>
    <name evidence="10" type="ORF">GPICK_01780</name>
</gene>
<evidence type="ECO:0000256" key="3">
    <source>
        <dbReference type="ARBA" id="ARBA00022553"/>
    </source>
</evidence>
<dbReference type="InterPro" id="IPR036097">
    <property type="entry name" value="HisK_dim/P_sf"/>
</dbReference>
<evidence type="ECO:0000256" key="2">
    <source>
        <dbReference type="ARBA" id="ARBA00012438"/>
    </source>
</evidence>
<dbReference type="InterPro" id="IPR013655">
    <property type="entry name" value="PAS_fold_3"/>
</dbReference>
<dbReference type="SMART" id="SM00387">
    <property type="entry name" value="HATPase_c"/>
    <property type="match status" value="1"/>
</dbReference>
<evidence type="ECO:0000256" key="4">
    <source>
        <dbReference type="ARBA" id="ARBA00022679"/>
    </source>
</evidence>
<keyword evidence="6" id="KW-1133">Transmembrane helix</keyword>
<keyword evidence="6" id="KW-0472">Membrane</keyword>
<keyword evidence="11" id="KW-1185">Reference proteome</keyword>
<dbReference type="CDD" id="cd00075">
    <property type="entry name" value="HATPase"/>
    <property type="match status" value="1"/>
</dbReference>
<keyword evidence="6" id="KW-0812">Transmembrane</keyword>
<feature type="domain" description="PAS" evidence="8">
    <location>
        <begin position="303"/>
        <end position="351"/>
    </location>
</feature>
<accession>A0A0B5B6V0</accession>
<dbReference type="OrthoDB" id="5499652at2"/>